<name>A0A0A2MS45_9FLAO</name>
<keyword evidence="3" id="KW-1185">Reference proteome</keyword>
<comment type="caution">
    <text evidence="2">The sequence shown here is derived from an EMBL/GenBank/DDBJ whole genome shotgun (WGS) entry which is preliminary data.</text>
</comment>
<dbReference type="PROSITE" id="PS51257">
    <property type="entry name" value="PROKAR_LIPOPROTEIN"/>
    <property type="match status" value="1"/>
</dbReference>
<organism evidence="2 3">
    <name type="scientific">Flavobacterium subsaxonicum WB 4.1-42 = DSM 21790</name>
    <dbReference type="NCBI Taxonomy" id="1121898"/>
    <lineage>
        <taxon>Bacteria</taxon>
        <taxon>Pseudomonadati</taxon>
        <taxon>Bacteroidota</taxon>
        <taxon>Flavobacteriia</taxon>
        <taxon>Flavobacteriales</taxon>
        <taxon>Flavobacteriaceae</taxon>
        <taxon>Flavobacterium</taxon>
    </lineage>
</organism>
<evidence type="ECO:0000256" key="1">
    <source>
        <dbReference type="SAM" id="SignalP"/>
    </source>
</evidence>
<accession>A0A0A2MS45</accession>
<sequence length="254" mass="28055">MKKLFTLAAIALFTMTSCSDDDATSTTPDTTTDGPLVTSFIETMDGVPNTYTVTYDGNKVIKIQDQQGYVSNLTYTNNQLVKEEDYYDGEFSEYNHYSYSTDGKLAQVVNGQLYDDTTWDVTKTTYTYNSNGTVSTLVYTGDETAQTTLKGAGTVTYTNGNLTGYSFLPAGSTTPVVKTLTYSDKNDAFKNVFGNEFTSLAYLEGGPNTMLSINDGDSGYSATYTYQYNADNYPVSEVENWDGDIITTQYFYNN</sequence>
<dbReference type="OrthoDB" id="1444189at2"/>
<evidence type="ECO:0000313" key="3">
    <source>
        <dbReference type="Proteomes" id="UP000030111"/>
    </source>
</evidence>
<dbReference type="RefSeq" id="WP_026990453.1">
    <property type="nucleotide sequence ID" value="NZ_AUGP01000017.1"/>
</dbReference>
<feature type="chain" id="PRO_5001992579" description="DUF4595 domain-containing protein" evidence="1">
    <location>
        <begin position="20"/>
        <end position="254"/>
    </location>
</feature>
<dbReference type="EMBL" id="JRLY01000002">
    <property type="protein sequence ID" value="KGO94263.1"/>
    <property type="molecule type" value="Genomic_DNA"/>
</dbReference>
<dbReference type="eggNOG" id="COG3209">
    <property type="taxonomic scope" value="Bacteria"/>
</dbReference>
<reference evidence="2 3" key="1">
    <citation type="submission" date="2013-09" db="EMBL/GenBank/DDBJ databases">
        <authorList>
            <person name="Zeng Z."/>
            <person name="Chen C."/>
        </authorList>
    </citation>
    <scope>NUCLEOTIDE SEQUENCE [LARGE SCALE GENOMIC DNA]</scope>
    <source>
        <strain evidence="2 3">WB 4.1-42</strain>
    </source>
</reference>
<keyword evidence="1" id="KW-0732">Signal</keyword>
<gene>
    <name evidence="2" type="ORF">Q766_04890</name>
</gene>
<proteinExistence type="predicted"/>
<dbReference type="Proteomes" id="UP000030111">
    <property type="component" value="Unassembled WGS sequence"/>
</dbReference>
<dbReference type="AlphaFoldDB" id="A0A0A2MS45"/>
<evidence type="ECO:0008006" key="4">
    <source>
        <dbReference type="Google" id="ProtNLM"/>
    </source>
</evidence>
<protein>
    <recommendedName>
        <fullName evidence="4">DUF4595 domain-containing protein</fullName>
    </recommendedName>
</protein>
<evidence type="ECO:0000313" key="2">
    <source>
        <dbReference type="EMBL" id="KGO94263.1"/>
    </source>
</evidence>
<feature type="signal peptide" evidence="1">
    <location>
        <begin position="1"/>
        <end position="19"/>
    </location>
</feature>
<dbReference type="STRING" id="1121898.GCA_000422725_01584"/>